<evidence type="ECO:0000313" key="3">
    <source>
        <dbReference type="Proteomes" id="UP001200430"/>
    </source>
</evidence>
<feature type="domain" description="HicB-like antitoxin of toxin-antitoxin system" evidence="1">
    <location>
        <begin position="7"/>
        <end position="109"/>
    </location>
</feature>
<sequence>MQDRYNFPAVFHYNPDGRIGIYFPDLPGCVSQATSDKEGIKKATEALELHIFGMEEDGDSIPNPSRLSDIDLGPGERTVMISAIMPLVRDAMESKAIKKTLTLPYWLNRAAEAKGVNFSALLQNAIRENLGIQDERKY</sequence>
<comment type="caution">
    <text evidence="2">The sequence shown here is derived from an EMBL/GenBank/DDBJ whole genome shotgun (WGS) entry which is preliminary data.</text>
</comment>
<organism evidence="2 3">
    <name type="scientific">Dethiosulfovibrio marinus</name>
    <dbReference type="NCBI Taxonomy" id="133532"/>
    <lineage>
        <taxon>Bacteria</taxon>
        <taxon>Thermotogati</taxon>
        <taxon>Synergistota</taxon>
        <taxon>Synergistia</taxon>
        <taxon>Synergistales</taxon>
        <taxon>Dethiosulfovibrionaceae</taxon>
        <taxon>Dethiosulfovibrio</taxon>
    </lineage>
</organism>
<dbReference type="InterPro" id="IPR035069">
    <property type="entry name" value="TTHA1013/TTHA0281-like"/>
</dbReference>
<dbReference type="EMBL" id="JAKGUD010000003">
    <property type="protein sequence ID" value="MCF4141911.1"/>
    <property type="molecule type" value="Genomic_DNA"/>
</dbReference>
<dbReference type="Proteomes" id="UP001200430">
    <property type="component" value="Unassembled WGS sequence"/>
</dbReference>
<name>A0ABS9EN08_9BACT</name>
<evidence type="ECO:0000313" key="2">
    <source>
        <dbReference type="EMBL" id="MCF4141911.1"/>
    </source>
</evidence>
<dbReference type="Pfam" id="PF15919">
    <property type="entry name" value="HicB_lk_antitox"/>
    <property type="match status" value="1"/>
</dbReference>
<protein>
    <submittedName>
        <fullName evidence="2">Type II toxin-antitoxin system HicB family antitoxin</fullName>
    </submittedName>
</protein>
<accession>A0ABS9EN08</accession>
<dbReference type="InterPro" id="IPR031807">
    <property type="entry name" value="HicB-like"/>
</dbReference>
<evidence type="ECO:0000259" key="1">
    <source>
        <dbReference type="Pfam" id="PF15919"/>
    </source>
</evidence>
<reference evidence="2 3" key="1">
    <citation type="submission" date="2022-01" db="EMBL/GenBank/DDBJ databases">
        <title>Dethiosulfovibrio faecalis sp. nov., a novel proteolytic, non-sulfur-reducing bacterium isolated from a marine aquaculture solid waste bioreactor.</title>
        <authorList>
            <person name="Grabowski S."/>
            <person name="Apolinario E."/>
            <person name="Schneider N."/>
            <person name="Marshall C.W."/>
            <person name="Sowers K.R."/>
        </authorList>
    </citation>
    <scope>NUCLEOTIDE SEQUENCE [LARGE SCALE GENOMIC DNA]</scope>
    <source>
        <strain evidence="2 3">DSM 12537</strain>
    </source>
</reference>
<dbReference type="SUPFAM" id="SSF143100">
    <property type="entry name" value="TTHA1013/TTHA0281-like"/>
    <property type="match status" value="1"/>
</dbReference>
<proteinExistence type="predicted"/>
<gene>
    <name evidence="2" type="ORF">L2W38_03660</name>
</gene>
<dbReference type="RefSeq" id="WP_236098670.1">
    <property type="nucleotide sequence ID" value="NZ_JAKGUD010000003.1"/>
</dbReference>
<keyword evidence="3" id="KW-1185">Reference proteome</keyword>
<dbReference type="Gene3D" id="3.30.160.250">
    <property type="match status" value="1"/>
</dbReference>